<organism evidence="1 2">
    <name type="scientific">Vaccinium darrowii</name>
    <dbReference type="NCBI Taxonomy" id="229202"/>
    <lineage>
        <taxon>Eukaryota</taxon>
        <taxon>Viridiplantae</taxon>
        <taxon>Streptophyta</taxon>
        <taxon>Embryophyta</taxon>
        <taxon>Tracheophyta</taxon>
        <taxon>Spermatophyta</taxon>
        <taxon>Magnoliopsida</taxon>
        <taxon>eudicotyledons</taxon>
        <taxon>Gunneridae</taxon>
        <taxon>Pentapetalae</taxon>
        <taxon>asterids</taxon>
        <taxon>Ericales</taxon>
        <taxon>Ericaceae</taxon>
        <taxon>Vaccinioideae</taxon>
        <taxon>Vaccinieae</taxon>
        <taxon>Vaccinium</taxon>
    </lineage>
</organism>
<name>A0ACB7YCC0_9ERIC</name>
<sequence>MNGNGGGGGLPEPGLKGQCGSGSGQDTFWTICPSCYYAYEYPRVYEECCLRCQNQSCGRAFQAVAIQSPPPPAVVQDGHYTCLGFYPIGFVEGGKGFSSWTPFGSTSMGTGQEKVGEKTDVPKGSNNGVNMDGFVEISDDSDDEFMGESNGENLQTEVSKNGSGIADNTCKTGVTGGVKPVLRRKKTVAKNTKKVMGKGVRVKIHKTVAGNCEGMEKDSDSGENDGNLGCGIAIAGGVEMGSWGDSRMEEIQFFEGVHDVCGGLPDGF</sequence>
<evidence type="ECO:0000313" key="2">
    <source>
        <dbReference type="Proteomes" id="UP000828048"/>
    </source>
</evidence>
<dbReference type="EMBL" id="CM037158">
    <property type="protein sequence ID" value="KAH7851060.1"/>
    <property type="molecule type" value="Genomic_DNA"/>
</dbReference>
<dbReference type="Proteomes" id="UP000828048">
    <property type="component" value="Chromosome 8"/>
</dbReference>
<protein>
    <submittedName>
        <fullName evidence="1">Uncharacterized protein</fullName>
    </submittedName>
</protein>
<accession>A0ACB7YCC0</accession>
<comment type="caution">
    <text evidence="1">The sequence shown here is derived from an EMBL/GenBank/DDBJ whole genome shotgun (WGS) entry which is preliminary data.</text>
</comment>
<evidence type="ECO:0000313" key="1">
    <source>
        <dbReference type="EMBL" id="KAH7851060.1"/>
    </source>
</evidence>
<reference evidence="1 2" key="1">
    <citation type="journal article" date="2021" name="Hortic Res">
        <title>High-quality reference genome and annotation aids understanding of berry development for evergreen blueberry (Vaccinium darrowii).</title>
        <authorList>
            <person name="Yu J."/>
            <person name="Hulse-Kemp A.M."/>
            <person name="Babiker E."/>
            <person name="Staton M."/>
        </authorList>
    </citation>
    <scope>NUCLEOTIDE SEQUENCE [LARGE SCALE GENOMIC DNA]</scope>
    <source>
        <strain evidence="2">cv. NJ 8807/NJ 8810</strain>
        <tissue evidence="1">Young leaf</tissue>
    </source>
</reference>
<proteinExistence type="predicted"/>
<gene>
    <name evidence="1" type="ORF">Vadar_006838</name>
</gene>
<keyword evidence="2" id="KW-1185">Reference proteome</keyword>